<proteinExistence type="predicted"/>
<evidence type="ECO:0000313" key="3">
    <source>
        <dbReference type="Proteomes" id="UP001527099"/>
    </source>
</evidence>
<dbReference type="Gene3D" id="3.30.70.270">
    <property type="match status" value="1"/>
</dbReference>
<organism evidence="2 3">
    <name type="scientific">Paenibacillus alginolyticus</name>
    <dbReference type="NCBI Taxonomy" id="59839"/>
    <lineage>
        <taxon>Bacteria</taxon>
        <taxon>Bacillati</taxon>
        <taxon>Bacillota</taxon>
        <taxon>Bacilli</taxon>
        <taxon>Bacillales</taxon>
        <taxon>Paenibacillaceae</taxon>
        <taxon>Paenibacillus</taxon>
    </lineage>
</organism>
<evidence type="ECO:0000259" key="1">
    <source>
        <dbReference type="PROSITE" id="PS50887"/>
    </source>
</evidence>
<dbReference type="RefSeq" id="WP_268616651.1">
    <property type="nucleotide sequence ID" value="NZ_JAMDMX010000067.1"/>
</dbReference>
<dbReference type="InterPro" id="IPR000160">
    <property type="entry name" value="GGDEF_dom"/>
</dbReference>
<dbReference type="EMBL" id="JAMDMX010000067">
    <property type="protein sequence ID" value="MCY9695233.1"/>
    <property type="molecule type" value="Genomic_DNA"/>
</dbReference>
<evidence type="ECO:0000313" key="2">
    <source>
        <dbReference type="EMBL" id="MCY9695233.1"/>
    </source>
</evidence>
<dbReference type="InterPro" id="IPR007839">
    <property type="entry name" value="GTP_CycHdrlase_3"/>
</dbReference>
<dbReference type="Pfam" id="PF05165">
    <property type="entry name" value="GCH_III"/>
    <property type="match status" value="1"/>
</dbReference>
<comment type="caution">
    <text evidence="2">The sequence shown here is derived from an EMBL/GenBank/DDBJ whole genome shotgun (WGS) entry which is preliminary data.</text>
</comment>
<accession>A0ABT4GGA9</accession>
<keyword evidence="2" id="KW-0378">Hydrolase</keyword>
<reference evidence="2 3" key="1">
    <citation type="submission" date="2022-05" db="EMBL/GenBank/DDBJ databases">
        <title>Genome Sequencing of Bee-Associated Microbes.</title>
        <authorList>
            <person name="Dunlap C."/>
        </authorList>
    </citation>
    <scope>NUCLEOTIDE SEQUENCE [LARGE SCALE GENOMIC DNA]</scope>
    <source>
        <strain evidence="2 3">NRRL B-14421</strain>
    </source>
</reference>
<feature type="domain" description="GGDEF" evidence="1">
    <location>
        <begin position="213"/>
        <end position="339"/>
    </location>
</feature>
<gene>
    <name evidence="2" type="ORF">M5X19_20350</name>
</gene>
<protein>
    <submittedName>
        <fullName evidence="2">GTP cyclohydrolase IIa</fullName>
        <ecNumber evidence="2">3.5.4.29</ecNumber>
    </submittedName>
</protein>
<dbReference type="PROSITE" id="PS50887">
    <property type="entry name" value="GGDEF"/>
    <property type="match status" value="1"/>
</dbReference>
<sequence length="449" mass="50468">MSAGVKIGIVGPKDMVSRIVKVIKNFPTFEPVVRYSKNELETPNLSDEIKNEVEVLLLCGPVPYRKVLEKVKSVVPVHYVRYNETGLYKAFYNIQKKLAKVNGNLQTVGNAISVDTVTPIMVKRFLEEIDEQDLKIICYDEASNPTREQLLEFHKDCFNKGLTSGVLTGIHSISAEINDLGIPNEWIVPTTQDIVVALERALLSTDARKSKESQIVVGLINVDGFGKIVDRHNSEHEIQKLKLNIHRILLDYVDSLRGHLTHLGGDEYLFFTTRGIFEQETAGYKRVPLASEIYRSYQLTLSIGVGFGRTANEAGSNARSALRKSKEASGNSCFIVREDRGILGPLEMVDAQVKDLELVNPDFIKKAENANMTSSYLSRLLVTYARTGKKDYNVQELALLLNITVRSTHRLLLEWSDTGLVRTSGMEKMPKGRPRQIFEFAFLDESMKS</sequence>
<keyword evidence="3" id="KW-1185">Reference proteome</keyword>
<dbReference type="Proteomes" id="UP001527099">
    <property type="component" value="Unassembled WGS sequence"/>
</dbReference>
<dbReference type="InterPro" id="IPR043128">
    <property type="entry name" value="Rev_trsase/Diguanyl_cyclase"/>
</dbReference>
<dbReference type="EC" id="3.5.4.29" evidence="2"/>
<name>A0ABT4GGA9_9BACL</name>
<dbReference type="GO" id="GO:0043740">
    <property type="term" value="F:GTP cyclohydrolase IIa activity"/>
    <property type="evidence" value="ECO:0007669"/>
    <property type="project" value="UniProtKB-EC"/>
</dbReference>